<keyword evidence="7" id="KW-0547">Nucleotide-binding</keyword>
<dbReference type="InterPro" id="IPR036291">
    <property type="entry name" value="NAD(P)-bd_dom_sf"/>
</dbReference>
<comment type="pathway">
    <text evidence="1 17">Metabolic intermediate biosynthesis; chorismate biosynthesis; chorismate from D-erythrose 4-phosphate and phosphoenolpyruvate: step 6/7.</text>
</comment>
<comment type="catalytic activity">
    <reaction evidence="17">
        <text>3-dehydroquinate = 3-dehydroshikimate + H2O</text>
        <dbReference type="Rhea" id="RHEA:21096"/>
        <dbReference type="ChEBI" id="CHEBI:15377"/>
        <dbReference type="ChEBI" id="CHEBI:16630"/>
        <dbReference type="ChEBI" id="CHEBI:32364"/>
        <dbReference type="EC" id="4.2.1.10"/>
    </reaction>
</comment>
<dbReference type="InterPro" id="IPR000623">
    <property type="entry name" value="Shikimate_kinase/TSH1"/>
</dbReference>
<dbReference type="InterPro" id="IPR031322">
    <property type="entry name" value="Shikimate/glucono_kinase"/>
</dbReference>
<dbReference type="GO" id="GO:0003866">
    <property type="term" value="F:3-phosphoshikimate 1-carboxyvinyltransferase activity"/>
    <property type="evidence" value="ECO:0007669"/>
    <property type="project" value="UniProtKB-EC"/>
</dbReference>
<keyword evidence="4 17" id="KW-0028">Amino-acid biosynthesis</keyword>
<keyword evidence="13 17" id="KW-0057">Aromatic amino acid biosynthesis</keyword>
<dbReference type="InterPro" id="IPR030960">
    <property type="entry name" value="DHQS/DOIS_N"/>
</dbReference>
<comment type="similarity">
    <text evidence="17">In the 3rd section; belongs to the shikimate kinase family.</text>
</comment>
<evidence type="ECO:0000256" key="9">
    <source>
        <dbReference type="ARBA" id="ARBA00022833"/>
    </source>
</evidence>
<dbReference type="PRINTS" id="PR01100">
    <property type="entry name" value="SHIKIMTKNASE"/>
</dbReference>
<dbReference type="CDD" id="cd01556">
    <property type="entry name" value="EPSP_synthase"/>
    <property type="match status" value="1"/>
</dbReference>
<evidence type="ECO:0000256" key="4">
    <source>
        <dbReference type="ARBA" id="ARBA00022605"/>
    </source>
</evidence>
<evidence type="ECO:0000256" key="15">
    <source>
        <dbReference type="ARBA" id="ARBA00023268"/>
    </source>
</evidence>
<evidence type="ECO:0000256" key="12">
    <source>
        <dbReference type="ARBA" id="ARBA00023002"/>
    </source>
</evidence>
<dbReference type="GO" id="GO:0009073">
    <property type="term" value="P:aromatic amino acid family biosynthetic process"/>
    <property type="evidence" value="ECO:0007669"/>
    <property type="project" value="UniProtKB-KW"/>
</dbReference>
<dbReference type="InterPro" id="IPR056179">
    <property type="entry name" value="DHQS_C"/>
</dbReference>
<dbReference type="GO" id="GO:0009423">
    <property type="term" value="P:chorismate biosynthetic process"/>
    <property type="evidence" value="ECO:0007669"/>
    <property type="project" value="UniProtKB-UniPathway"/>
</dbReference>
<dbReference type="Gene3D" id="3.20.20.70">
    <property type="entry name" value="Aldolase class I"/>
    <property type="match status" value="1"/>
</dbReference>
<evidence type="ECO:0000256" key="3">
    <source>
        <dbReference type="ARBA" id="ARBA00022490"/>
    </source>
</evidence>
<comment type="similarity">
    <text evidence="17">In the C-terminal section; belongs to the shikimate dehydrogenase family.</text>
</comment>
<comment type="subcellular location">
    <subcellularLocation>
        <location evidence="17">Cytoplasm</location>
    </subcellularLocation>
</comment>
<evidence type="ECO:0000256" key="17">
    <source>
        <dbReference type="PIRNR" id="PIRNR000514"/>
    </source>
</evidence>
<evidence type="ECO:0000256" key="14">
    <source>
        <dbReference type="ARBA" id="ARBA00023239"/>
    </source>
</evidence>
<accession>A0A0G4ES12</accession>
<comment type="pathway">
    <text evidence="17">Metabolic intermediate biosynthesis; chorismate biosynthesis; chorismate from D-erythrose 4-phosphate and phosphoenolpyruvate: step 5/7.</text>
</comment>
<comment type="function">
    <text evidence="17">The AROM polypeptide catalyzes 5 consecutive enzymatic reactions in prechorismate polyaromatic amino acid biosynthesis.</text>
</comment>
<dbReference type="CDD" id="cd08195">
    <property type="entry name" value="DHQS"/>
    <property type="match status" value="1"/>
</dbReference>
<proteinExistence type="inferred from homology"/>
<comment type="catalytic activity">
    <reaction evidence="17">
        <text>shikimate + ATP = 3-phosphoshikimate + ADP + H(+)</text>
        <dbReference type="Rhea" id="RHEA:13121"/>
        <dbReference type="ChEBI" id="CHEBI:15378"/>
        <dbReference type="ChEBI" id="CHEBI:30616"/>
        <dbReference type="ChEBI" id="CHEBI:36208"/>
        <dbReference type="ChEBI" id="CHEBI:145989"/>
        <dbReference type="ChEBI" id="CHEBI:456216"/>
        <dbReference type="EC" id="2.7.1.71"/>
    </reaction>
</comment>
<dbReference type="InterPro" id="IPR001986">
    <property type="entry name" value="Enolpyruvate_Tfrase_dom"/>
</dbReference>
<dbReference type="NCBIfam" id="TIGR01356">
    <property type="entry name" value="aroA"/>
    <property type="match status" value="1"/>
</dbReference>
<dbReference type="Gene3D" id="3.40.50.300">
    <property type="entry name" value="P-loop containing nucleotide triphosphate hydrolases"/>
    <property type="match status" value="1"/>
</dbReference>
<dbReference type="GO" id="GO:0003856">
    <property type="term" value="F:3-dehydroquinate synthase activity"/>
    <property type="evidence" value="ECO:0007669"/>
    <property type="project" value="UniProtKB-EC"/>
</dbReference>
<evidence type="ECO:0000256" key="2">
    <source>
        <dbReference type="ARBA" id="ARBA00009948"/>
    </source>
</evidence>
<keyword evidence="6 17" id="KW-0479">Metal-binding</keyword>
<dbReference type="InterPro" id="IPR013708">
    <property type="entry name" value="Shikimate_DH-bd_N"/>
</dbReference>
<keyword evidence="12 17" id="KW-0560">Oxidoreductase</keyword>
<dbReference type="EC" id="2.7.1.71" evidence="17"/>
<dbReference type="GO" id="GO:0004765">
    <property type="term" value="F:shikimate kinase activity"/>
    <property type="evidence" value="ECO:0007669"/>
    <property type="project" value="UniProtKB-EC"/>
</dbReference>
<dbReference type="InterPro" id="IPR013785">
    <property type="entry name" value="Aldolase_TIM"/>
</dbReference>
<evidence type="ECO:0000259" key="21">
    <source>
        <dbReference type="Pfam" id="PF08501"/>
    </source>
</evidence>
<gene>
    <name evidence="23" type="ORF">Vbra_5368</name>
</gene>
<keyword evidence="18" id="KW-0472">Membrane</keyword>
<evidence type="ECO:0000256" key="8">
    <source>
        <dbReference type="ARBA" id="ARBA00022777"/>
    </source>
</evidence>
<comment type="catalytic activity">
    <reaction evidence="17">
        <text>shikimate + NADP(+) = 3-dehydroshikimate + NADPH + H(+)</text>
        <dbReference type="Rhea" id="RHEA:17737"/>
        <dbReference type="ChEBI" id="CHEBI:15378"/>
        <dbReference type="ChEBI" id="CHEBI:16630"/>
        <dbReference type="ChEBI" id="CHEBI:36208"/>
        <dbReference type="ChEBI" id="CHEBI:57783"/>
        <dbReference type="ChEBI" id="CHEBI:58349"/>
        <dbReference type="EC" id="1.1.1.25"/>
    </reaction>
</comment>
<dbReference type="HAMAP" id="MF_00109">
    <property type="entry name" value="Shikimate_kinase"/>
    <property type="match status" value="1"/>
</dbReference>
<dbReference type="GO" id="GO:0004764">
    <property type="term" value="F:shikimate 3-dehydrogenase (NADP+) activity"/>
    <property type="evidence" value="ECO:0007669"/>
    <property type="project" value="UniProtKB-EC"/>
</dbReference>
<evidence type="ECO:0000256" key="6">
    <source>
        <dbReference type="ARBA" id="ARBA00022723"/>
    </source>
</evidence>
<dbReference type="InterPro" id="IPR013792">
    <property type="entry name" value="RNA3'P_cycl/enolpyr_Trfase_a/b"/>
</dbReference>
<dbReference type="InParanoid" id="A0A0G4ES12"/>
<dbReference type="Proteomes" id="UP000041254">
    <property type="component" value="Unassembled WGS sequence"/>
</dbReference>
<dbReference type="GO" id="GO:0046872">
    <property type="term" value="F:metal ion binding"/>
    <property type="evidence" value="ECO:0007669"/>
    <property type="project" value="UniProtKB-KW"/>
</dbReference>
<dbReference type="VEuPathDB" id="CryptoDB:Vbra_5368"/>
<protein>
    <recommendedName>
        <fullName evidence="17">Pentafunctional AROM polypeptide</fullName>
    </recommendedName>
    <domain>
        <recommendedName>
            <fullName evidence="17">3-dehydroquinate synthase</fullName>
            <shortName evidence="17">DHQS</shortName>
            <ecNumber evidence="17">4.2.3.4</ecNumber>
        </recommendedName>
    </domain>
    <domain>
        <recommendedName>
            <fullName evidence="17">3-phosphoshikimate 1-carboxyvinyltransferase</fullName>
            <ecNumber evidence="17">2.5.1.19</ecNumber>
        </recommendedName>
    </domain>
    <domain>
        <recommendedName>
            <fullName evidence="17">Shikimate kinase</fullName>
            <shortName evidence="17">SK</shortName>
            <ecNumber evidence="17">2.7.1.71</ecNumber>
        </recommendedName>
    </domain>
    <domain>
        <recommendedName>
            <fullName evidence="17">3-dehydroquinate dehydratase</fullName>
            <shortName evidence="17">3-dehydroquinase</shortName>
            <ecNumber evidence="17">4.2.1.10</ecNumber>
        </recommendedName>
    </domain>
    <domain>
        <recommendedName>
            <fullName evidence="17">Shikimate dehydrogenase</fullName>
            <ecNumber evidence="17">1.1.1.25</ecNumber>
        </recommendedName>
    </domain>
</protein>
<evidence type="ECO:0000256" key="10">
    <source>
        <dbReference type="ARBA" id="ARBA00022840"/>
    </source>
</evidence>
<dbReference type="CDD" id="cd00464">
    <property type="entry name" value="SK"/>
    <property type="match status" value="1"/>
</dbReference>
<dbReference type="GO" id="GO:0005737">
    <property type="term" value="C:cytoplasm"/>
    <property type="evidence" value="ECO:0007669"/>
    <property type="project" value="UniProtKB-SubCell"/>
</dbReference>
<dbReference type="InterPro" id="IPR036968">
    <property type="entry name" value="Enolpyruvate_Tfrase_sf"/>
</dbReference>
<dbReference type="Gene3D" id="3.40.50.720">
    <property type="entry name" value="NAD(P)-binding Rossmann-like Domain"/>
    <property type="match status" value="1"/>
</dbReference>
<evidence type="ECO:0000256" key="7">
    <source>
        <dbReference type="ARBA" id="ARBA00022741"/>
    </source>
</evidence>
<evidence type="ECO:0000256" key="11">
    <source>
        <dbReference type="ARBA" id="ARBA00022857"/>
    </source>
</evidence>
<comment type="catalytic activity">
    <reaction evidence="17">
        <text>7-phospho-2-dehydro-3-deoxy-D-arabino-heptonate = 3-dehydroquinate + phosphate</text>
        <dbReference type="Rhea" id="RHEA:21968"/>
        <dbReference type="ChEBI" id="CHEBI:32364"/>
        <dbReference type="ChEBI" id="CHEBI:43474"/>
        <dbReference type="ChEBI" id="CHEBI:58394"/>
        <dbReference type="EC" id="4.2.3.4"/>
    </reaction>
</comment>
<dbReference type="EMBL" id="CDMY01000297">
    <property type="protein sequence ID" value="CEM00692.1"/>
    <property type="molecule type" value="Genomic_DNA"/>
</dbReference>
<dbReference type="InterPro" id="IPR023193">
    <property type="entry name" value="EPSP_synthase_CS"/>
</dbReference>
<dbReference type="InterPro" id="IPR016037">
    <property type="entry name" value="DHQ_synth_AroB"/>
</dbReference>
<dbReference type="Gene3D" id="3.40.50.1970">
    <property type="match status" value="1"/>
</dbReference>
<feature type="domain" description="Enolpyruvate transferase" evidence="19">
    <location>
        <begin position="402"/>
        <end position="876"/>
    </location>
</feature>
<dbReference type="Pfam" id="PF24621">
    <property type="entry name" value="DHQS_C"/>
    <property type="match status" value="1"/>
</dbReference>
<comment type="similarity">
    <text evidence="17">In the N-terminal section; belongs to the dehydroquinate synthase family.</text>
</comment>
<dbReference type="InterPro" id="IPR046346">
    <property type="entry name" value="Aminoacid_DH-like_N_sf"/>
</dbReference>
<dbReference type="PROSITE" id="PS00885">
    <property type="entry name" value="EPSP_SYNTHASE_2"/>
    <property type="match status" value="1"/>
</dbReference>
<dbReference type="SUPFAM" id="SSF53223">
    <property type="entry name" value="Aminoacid dehydrogenase-like, N-terminal domain"/>
    <property type="match status" value="1"/>
</dbReference>
<dbReference type="HAMAP" id="MF_00210">
    <property type="entry name" value="EPSP_synth"/>
    <property type="match status" value="1"/>
</dbReference>
<sequence length="1585" mass="171672">MESASRVDLKAASGEYSILIGRDLLPHIAQHLKQEKIGASMYVIVTDVTIERLHPQRIDTLKQQLTGDSASPTRVLVYVIPNGEKSKTREMKGRIEDFMLREKCDKGTVLVALGGGVIGDMIGFVAATYYRGINFIQIPTTLLSMVDSSVGGKTAVNTPFGKNLIGAFKQPVAVYVDMAFLDTIDDRNMANGMAEVIKSGLTSMPDVFELCADNAATYRKDAKLLQELIYRAIAFKADVVMQDERDGGIRNILNFGHSVGHAVELLPNNTWLHGECVSVGCVHELMAARAMGRCSAELVQRAEKCFQAYKLPTRLQPPYFDVGHMMSNMAMDKKNKGGRKRIVMVTDVGKTADGLMEYVSDDLFIRLLSPSVEITSPLDTQAPTQTDAVNGVVVPPPRVIANGSVILPGSKSVANRALLLAALGRGPCELSNLPACEDIRVMLTALANRLSVPLTYRKGSGEVPDVMLEGMGVTSGGIEQAKALSKKFVIEDGVLHVWVENAGTVARFLTPALTLILLWSDPKVLTKVVLDGNNRMRVRPLKDLVECIKLAFTGVNVKYLGKEGCPPIEITHTSADVSASFPGADIPIDNKVSSQFVSAMLMVAPFAKESVEVQLKHLQEDASSGVQEAVSQPYIDMTIQMMKHWGVEVQQLGPGRYKVPTGGYVNPPTYAVEADASAASYPLALAAITGGRVTVNMKMPSVDKPPLQGDANFVHLLAEMGCKVESDQTSVTVTGPSNGHLLPVSSDMGKMTDTFMTAGVLMARAAQCVYATSGESSEPCCVITNVENQRVKECNRIEAMVDNLSRCGCKIRDRQDGLELFPSPPPVGCPAPTVINCHEDHRLAMCFGVYSCVQANVKIPEWRCVEKTFSDYWDVLERLGLTIRGSNAKVEDILQSSSVPSESPLVLVGMRNVGKTTLGRAAATRLGRPFVDLDEAFPFDIKAFVEKHGWDAFRQEELAVLSRHLDPASFPDGKAPVIACGGGIVESPKAIERLQKEQQVVWIHVSDEEVIRRCENEAVKPAYGQPVRDVYMRRKPLFKEVSTYEFCPPVKADDKAVEQAFCTFTRHVVSPPSPVLEGSTFLSLTSPDLTTAGINLADMAKDVDALELRVDLLADPSTLPHQIFHIRSQTSRPIVLTVRSRGEGGRFDGDDTAMAALLCEGVRCGVEFVDVEKRLPSSLIDTVVRSKPRRTRLILSQHFISPGVPPASDVQNLIRQFDRDYVDVIKVVFTASCTDDCLTLAHAVRSSGVRKPVIALAMGEAGRLSRVLNTHMTPVTHKALSTKAAPGQMTVQEIDAMRQSMGLPTRFYYVFGKPTSKSASPALYNALFPVKGVPCYYDRHETDDPKTVEAVISSPRFGGGSVTIPLKEKVAPLLHSVSEDAKIIGAVNTIYKDAKGRLVGTNTDYLALTRGLKHATSRSGNQAAKSVLVLGAGGAARAACYAVKKLGMDLFLWNRTKTKADSLASEFGGQTIVIDGPQNTPQGGFAALIGTVPGSSPLDVSSSLFTSSALPPVVIEMAYLPKETPLVKAGAAHGCECVYGIDILIWQGVEQARLYLGQDITAQEEKAATQAVYAYYEQVAASTYT</sequence>
<comment type="pathway">
    <text evidence="17">Metabolic intermediate biosynthesis; chorismate biosynthesis; chorismate from D-erythrose 4-phosphate and phosphoenolpyruvate: step 4/7.</text>
</comment>
<dbReference type="InterPro" id="IPR008289">
    <property type="entry name" value="Pentafunct_AroM"/>
</dbReference>
<dbReference type="CDD" id="cd00502">
    <property type="entry name" value="DHQase_I"/>
    <property type="match status" value="1"/>
</dbReference>
<dbReference type="EC" id="1.1.1.25" evidence="17"/>
<dbReference type="SUPFAM" id="SSF56796">
    <property type="entry name" value="Dehydroquinate synthase-like"/>
    <property type="match status" value="1"/>
</dbReference>
<dbReference type="Gene3D" id="3.65.10.10">
    <property type="entry name" value="Enolpyruvate transferase domain"/>
    <property type="match status" value="2"/>
</dbReference>
<dbReference type="PANTHER" id="PTHR21090">
    <property type="entry name" value="AROM/DEHYDROQUINATE SYNTHASE"/>
    <property type="match status" value="1"/>
</dbReference>
<evidence type="ECO:0000259" key="22">
    <source>
        <dbReference type="Pfam" id="PF24621"/>
    </source>
</evidence>
<keyword evidence="15" id="KW-0511">Multifunctional enzyme</keyword>
<evidence type="ECO:0000256" key="5">
    <source>
        <dbReference type="ARBA" id="ARBA00022679"/>
    </source>
</evidence>
<dbReference type="Pfam" id="PF01202">
    <property type="entry name" value="SKI"/>
    <property type="match status" value="1"/>
</dbReference>
<dbReference type="NCBIfam" id="TIGR01093">
    <property type="entry name" value="aroD"/>
    <property type="match status" value="1"/>
</dbReference>
<comment type="pathway">
    <text evidence="17">Metabolic intermediate biosynthesis; chorismate biosynthesis; chorismate from D-erythrose 4-phosphate and phosphoenolpyruvate: step 3/7.</text>
</comment>
<dbReference type="InterPro" id="IPR027417">
    <property type="entry name" value="P-loop_NTPase"/>
</dbReference>
<feature type="domain" description="3-dehydroquinate synthase C-terminal" evidence="22">
    <location>
        <begin position="192"/>
        <end position="335"/>
    </location>
</feature>
<dbReference type="STRING" id="1169540.A0A0G4ES12"/>
<dbReference type="OrthoDB" id="197068at2759"/>
<dbReference type="SUPFAM" id="SSF55205">
    <property type="entry name" value="EPT/RTPC-like"/>
    <property type="match status" value="1"/>
</dbReference>
<comment type="subunit">
    <text evidence="17">Homodimer.</text>
</comment>
<keyword evidence="10" id="KW-0067">ATP-binding</keyword>
<dbReference type="PIRSF" id="PIRSF000514">
    <property type="entry name" value="Pentafunct_AroM"/>
    <property type="match status" value="1"/>
</dbReference>
<dbReference type="Pfam" id="PF01761">
    <property type="entry name" value="DHQ_synthase"/>
    <property type="match status" value="1"/>
</dbReference>
<comment type="similarity">
    <text evidence="2">Belongs to the EPSP synthase family.</text>
</comment>
<keyword evidence="8 17" id="KW-0418">Kinase</keyword>
<evidence type="ECO:0000256" key="16">
    <source>
        <dbReference type="ARBA" id="ARBA00044633"/>
    </source>
</evidence>
<reference evidence="23 24" key="1">
    <citation type="submission" date="2014-11" db="EMBL/GenBank/DDBJ databases">
        <authorList>
            <person name="Zhu J."/>
            <person name="Qi W."/>
            <person name="Song R."/>
        </authorList>
    </citation>
    <scope>NUCLEOTIDE SEQUENCE [LARGE SCALE GENOMIC DNA]</scope>
</reference>
<dbReference type="SUPFAM" id="SSF51735">
    <property type="entry name" value="NAD(P)-binding Rossmann-fold domains"/>
    <property type="match status" value="1"/>
</dbReference>
<dbReference type="Gene3D" id="1.20.1090.10">
    <property type="entry name" value="Dehydroquinate synthase-like - alpha domain"/>
    <property type="match status" value="1"/>
</dbReference>
<dbReference type="EC" id="4.2.3.4" evidence="17"/>
<keyword evidence="18" id="KW-1133">Transmembrane helix</keyword>
<dbReference type="EC" id="4.2.1.10" evidence="17"/>
<evidence type="ECO:0000256" key="1">
    <source>
        <dbReference type="ARBA" id="ARBA00004811"/>
    </source>
</evidence>
<dbReference type="Pfam" id="PF01487">
    <property type="entry name" value="DHquinase_I"/>
    <property type="match status" value="1"/>
</dbReference>
<comment type="similarity">
    <text evidence="17">In the 4th section; belongs to the type-I 3-dehydroquinase family.</text>
</comment>
<dbReference type="EC" id="2.5.1.19" evidence="17"/>
<feature type="transmembrane region" description="Helical" evidence="18">
    <location>
        <begin position="109"/>
        <end position="130"/>
    </location>
</feature>
<dbReference type="PANTHER" id="PTHR21090:SF5">
    <property type="entry name" value="PENTAFUNCTIONAL AROM POLYPEPTIDE"/>
    <property type="match status" value="1"/>
</dbReference>
<evidence type="ECO:0000256" key="18">
    <source>
        <dbReference type="SAM" id="Phobius"/>
    </source>
</evidence>
<comment type="similarity">
    <text evidence="17">In the 2nd section; belongs to the EPSP synthase family.</text>
</comment>
<dbReference type="InterPro" id="IPR006264">
    <property type="entry name" value="EPSP_synthase"/>
</dbReference>
<dbReference type="SUPFAM" id="SSF52540">
    <property type="entry name" value="P-loop containing nucleoside triphosphate hydrolases"/>
    <property type="match status" value="1"/>
</dbReference>
<comment type="cofactor">
    <cofactor evidence="17">
        <name>Zn(2+)</name>
        <dbReference type="ChEBI" id="CHEBI:29105"/>
    </cofactor>
    <text evidence="17">Binds 2 Zn(2+) ions per subunit.</text>
</comment>
<comment type="catalytic activity">
    <reaction evidence="16">
        <text>3-phosphoshikimate + phosphoenolpyruvate = 5-O-(1-carboxyvinyl)-3-phosphoshikimate + phosphate</text>
        <dbReference type="Rhea" id="RHEA:21256"/>
        <dbReference type="ChEBI" id="CHEBI:43474"/>
        <dbReference type="ChEBI" id="CHEBI:57701"/>
        <dbReference type="ChEBI" id="CHEBI:58702"/>
        <dbReference type="ChEBI" id="CHEBI:145989"/>
        <dbReference type="EC" id="2.5.1.19"/>
    </reaction>
    <physiologicalReaction direction="left-to-right" evidence="16">
        <dbReference type="Rhea" id="RHEA:21257"/>
    </physiologicalReaction>
</comment>
<keyword evidence="9 17" id="KW-0862">Zinc</keyword>
<organism evidence="23 24">
    <name type="scientific">Vitrella brassicaformis (strain CCMP3155)</name>
    <dbReference type="NCBI Taxonomy" id="1169540"/>
    <lineage>
        <taxon>Eukaryota</taxon>
        <taxon>Sar</taxon>
        <taxon>Alveolata</taxon>
        <taxon>Colpodellida</taxon>
        <taxon>Vitrellaceae</taxon>
        <taxon>Vitrella</taxon>
    </lineage>
</organism>
<keyword evidence="11" id="KW-0521">NADP</keyword>
<keyword evidence="3 17" id="KW-0963">Cytoplasm</keyword>
<keyword evidence="24" id="KW-1185">Reference proteome</keyword>
<dbReference type="InterPro" id="IPR001381">
    <property type="entry name" value="DHquinase_I"/>
</dbReference>
<dbReference type="FunFam" id="3.40.50.1970:FF:000007">
    <property type="entry name" value="Pentafunctional AROM polypeptide"/>
    <property type="match status" value="1"/>
</dbReference>
<name>A0A0G4ES12_VITBC</name>
<dbReference type="Pfam" id="PF08501">
    <property type="entry name" value="Shikimate_dh_N"/>
    <property type="match status" value="1"/>
</dbReference>
<comment type="pathway">
    <text evidence="17">Metabolic intermediate biosynthesis; chorismate biosynthesis; chorismate from D-erythrose 4-phosphate and phosphoenolpyruvate: step 2/7.</text>
</comment>
<evidence type="ECO:0000259" key="20">
    <source>
        <dbReference type="Pfam" id="PF01761"/>
    </source>
</evidence>
<dbReference type="UniPathway" id="UPA00053">
    <property type="reaction ID" value="UER00085"/>
</dbReference>
<feature type="domain" description="Shikimate dehydrogenase substrate binding N-terminal" evidence="21">
    <location>
        <begin position="1310"/>
        <end position="1390"/>
    </location>
</feature>
<dbReference type="GO" id="GO:0003855">
    <property type="term" value="F:3-dehydroquinate dehydratase activity"/>
    <property type="evidence" value="ECO:0007669"/>
    <property type="project" value="UniProtKB-EC"/>
</dbReference>
<dbReference type="Gene3D" id="3.40.50.10860">
    <property type="entry name" value="Leucine Dehydrogenase, chain A, domain 1"/>
    <property type="match status" value="1"/>
</dbReference>
<evidence type="ECO:0000259" key="19">
    <source>
        <dbReference type="Pfam" id="PF00275"/>
    </source>
</evidence>
<keyword evidence="14 17" id="KW-0456">Lyase</keyword>
<dbReference type="NCBIfam" id="TIGR01357">
    <property type="entry name" value="aroB"/>
    <property type="match status" value="1"/>
</dbReference>
<keyword evidence="18" id="KW-0812">Transmembrane</keyword>
<evidence type="ECO:0000256" key="13">
    <source>
        <dbReference type="ARBA" id="ARBA00023141"/>
    </source>
</evidence>
<keyword evidence="5 17" id="KW-0808">Transferase</keyword>
<evidence type="ECO:0000313" key="24">
    <source>
        <dbReference type="Proteomes" id="UP000041254"/>
    </source>
</evidence>
<dbReference type="SUPFAM" id="SSF51569">
    <property type="entry name" value="Aldolase"/>
    <property type="match status" value="1"/>
</dbReference>
<evidence type="ECO:0000313" key="23">
    <source>
        <dbReference type="EMBL" id="CEM00692.1"/>
    </source>
</evidence>
<dbReference type="OMA" id="SWANMSW"/>
<dbReference type="Pfam" id="PF00275">
    <property type="entry name" value="EPSP_synthase"/>
    <property type="match status" value="1"/>
</dbReference>
<feature type="domain" description="3-dehydroquinate synthase N-terminal" evidence="20">
    <location>
        <begin position="78"/>
        <end position="190"/>
    </location>
</feature>
<dbReference type="GO" id="GO:0008652">
    <property type="term" value="P:amino acid biosynthetic process"/>
    <property type="evidence" value="ECO:0007669"/>
    <property type="project" value="UniProtKB-KW"/>
</dbReference>
<dbReference type="GO" id="GO:0005524">
    <property type="term" value="F:ATP binding"/>
    <property type="evidence" value="ECO:0007669"/>
    <property type="project" value="UniProtKB-KW"/>
</dbReference>